<dbReference type="AlphaFoldDB" id="A0A9W7BXJ8"/>
<reference evidence="2" key="1">
    <citation type="journal article" date="2023" name="Commun. Biol.">
        <title>Genome analysis of Parmales, the sister group of diatoms, reveals the evolutionary specialization of diatoms from phago-mixotrophs to photoautotrophs.</title>
        <authorList>
            <person name="Ban H."/>
            <person name="Sato S."/>
            <person name="Yoshikawa S."/>
            <person name="Yamada K."/>
            <person name="Nakamura Y."/>
            <person name="Ichinomiya M."/>
            <person name="Sato N."/>
            <person name="Blanc-Mathieu R."/>
            <person name="Endo H."/>
            <person name="Kuwata A."/>
            <person name="Ogata H."/>
        </authorList>
    </citation>
    <scope>NUCLEOTIDE SEQUENCE [LARGE SCALE GENOMIC DNA]</scope>
    <source>
        <strain evidence="2">NIES 3701</strain>
    </source>
</reference>
<evidence type="ECO:0000313" key="1">
    <source>
        <dbReference type="EMBL" id="GMH95439.1"/>
    </source>
</evidence>
<proteinExistence type="predicted"/>
<protein>
    <submittedName>
        <fullName evidence="1">Uncharacterized protein</fullName>
    </submittedName>
</protein>
<sequence length="113" mass="12415">MNRFGLKSYLTPSPVTRKRSDAFGSSKEFYTNVAPFCDKVMTFKSRLLGNSGDKEASLSPAQGKKVIGGTGAEYDLVWNSGEVHLRHGSTGEVRDIEVMDDQVFMGLCAVWGF</sequence>
<organism evidence="1 2">
    <name type="scientific">Triparma strigata</name>
    <dbReference type="NCBI Taxonomy" id="1606541"/>
    <lineage>
        <taxon>Eukaryota</taxon>
        <taxon>Sar</taxon>
        <taxon>Stramenopiles</taxon>
        <taxon>Ochrophyta</taxon>
        <taxon>Bolidophyceae</taxon>
        <taxon>Parmales</taxon>
        <taxon>Triparmaceae</taxon>
        <taxon>Triparma</taxon>
    </lineage>
</organism>
<gene>
    <name evidence="1" type="ORF">TrST_g9564</name>
</gene>
<keyword evidence="2" id="KW-1185">Reference proteome</keyword>
<comment type="caution">
    <text evidence="1">The sequence shown here is derived from an EMBL/GenBank/DDBJ whole genome shotgun (WGS) entry which is preliminary data.</text>
</comment>
<evidence type="ECO:0000313" key="2">
    <source>
        <dbReference type="Proteomes" id="UP001165085"/>
    </source>
</evidence>
<accession>A0A9W7BXJ8</accession>
<dbReference type="EMBL" id="BRXY01000444">
    <property type="protein sequence ID" value="GMH95439.1"/>
    <property type="molecule type" value="Genomic_DNA"/>
</dbReference>
<name>A0A9W7BXJ8_9STRA</name>
<dbReference type="Proteomes" id="UP001165085">
    <property type="component" value="Unassembled WGS sequence"/>
</dbReference>